<gene>
    <name evidence="26" type="ORF">YASMINEVIRUS_74</name>
</gene>
<dbReference type="GO" id="GO:0033644">
    <property type="term" value="C:host cell membrane"/>
    <property type="evidence" value="ECO:0007669"/>
    <property type="project" value="UniProtKB-SubCell"/>
</dbReference>
<dbReference type="EC" id="2.3.2.27" evidence="6"/>
<proteinExistence type="inferred from homology"/>
<feature type="domain" description="RING-CH-type" evidence="25">
    <location>
        <begin position="62"/>
        <end position="120"/>
    </location>
</feature>
<evidence type="ECO:0000256" key="21">
    <source>
        <dbReference type="ARBA" id="ARBA00023136"/>
    </source>
</evidence>
<evidence type="ECO:0000256" key="12">
    <source>
        <dbReference type="ARBA" id="ARBA00022692"/>
    </source>
</evidence>
<protein>
    <recommendedName>
        <fullName evidence="7">E3 ubiquitin-protein ligase LAP</fullName>
        <ecNumber evidence="6">2.3.2.27</ecNumber>
    </recommendedName>
    <alternativeName>
        <fullName evidence="23">Leukemia associated protein</fullName>
    </alternativeName>
</protein>
<dbReference type="InterPro" id="IPR013083">
    <property type="entry name" value="Znf_RING/FYVE/PHD"/>
</dbReference>
<dbReference type="EMBL" id="UPSH01000001">
    <property type="protein sequence ID" value="VBB17611.1"/>
    <property type="molecule type" value="Genomic_DNA"/>
</dbReference>
<keyword evidence="21" id="KW-0472">Membrane</keyword>
<organism evidence="26 27">
    <name type="scientific">Yasminevirus sp. GU-2018</name>
    <dbReference type="NCBI Taxonomy" id="2420051"/>
    <lineage>
        <taxon>Viruses</taxon>
        <taxon>Varidnaviria</taxon>
        <taxon>Bamfordvirae</taxon>
        <taxon>Nucleocytoviricota</taxon>
        <taxon>Megaviricetes</taxon>
        <taxon>Imitervirales</taxon>
        <taxon>Mimiviridae</taxon>
        <taxon>Klosneuvirinae</taxon>
        <taxon>Yasminevirus</taxon>
        <taxon>Yasminevirus saudimassiliense</taxon>
    </lineage>
</organism>
<dbReference type="PROSITE" id="PS51292">
    <property type="entry name" value="ZF_RING_CH"/>
    <property type="match status" value="1"/>
</dbReference>
<evidence type="ECO:0000256" key="24">
    <source>
        <dbReference type="SAM" id="MobiDB-lite"/>
    </source>
</evidence>
<evidence type="ECO:0000256" key="6">
    <source>
        <dbReference type="ARBA" id="ARBA00012483"/>
    </source>
</evidence>
<evidence type="ECO:0000256" key="20">
    <source>
        <dbReference type="ARBA" id="ARBA00023046"/>
    </source>
</evidence>
<keyword evidence="8" id="KW-0945">Host-virus interaction</keyword>
<dbReference type="GO" id="GO:0008270">
    <property type="term" value="F:zinc ion binding"/>
    <property type="evidence" value="ECO:0007669"/>
    <property type="project" value="UniProtKB-KW"/>
</dbReference>
<reference evidence="26 27" key="1">
    <citation type="submission" date="2018-10" db="EMBL/GenBank/DDBJ databases">
        <authorList>
            <consortium name="IHU Genomes"/>
        </authorList>
    </citation>
    <scope>NUCLEOTIDE SEQUENCE [LARGE SCALE GENOMIC DNA]</scope>
    <source>
        <strain evidence="26 27">A1</strain>
    </source>
</reference>
<keyword evidence="18" id="KW-0862">Zinc</keyword>
<evidence type="ECO:0000256" key="14">
    <source>
        <dbReference type="ARBA" id="ARBA00022723"/>
    </source>
</evidence>
<keyword evidence="20" id="KW-1039">Host endosome</keyword>
<dbReference type="Proteomes" id="UP000594342">
    <property type="component" value="Unassembled WGS sequence"/>
</dbReference>
<keyword evidence="10" id="KW-1130">Modulation of host ubiquitin pathway by virus</keyword>
<comment type="catalytic activity">
    <reaction evidence="1">
        <text>S-ubiquitinyl-[E2 ubiquitin-conjugating enzyme]-L-cysteine + [acceptor protein]-L-lysine = [E2 ubiquitin-conjugating enzyme]-L-cysteine + N(6)-ubiquitinyl-[acceptor protein]-L-lysine.</text>
        <dbReference type="EC" id="2.3.2.27"/>
    </reaction>
</comment>
<dbReference type="Gene3D" id="3.30.40.10">
    <property type="entry name" value="Zinc/RING finger domain, C3HC4 (zinc finger)"/>
    <property type="match status" value="1"/>
</dbReference>
<evidence type="ECO:0000256" key="13">
    <source>
        <dbReference type="ARBA" id="ARBA00022711"/>
    </source>
</evidence>
<evidence type="ECO:0000256" key="1">
    <source>
        <dbReference type="ARBA" id="ARBA00000900"/>
    </source>
</evidence>
<evidence type="ECO:0000313" key="27">
    <source>
        <dbReference type="Proteomes" id="UP000594342"/>
    </source>
</evidence>
<dbReference type="SUPFAM" id="SSF57850">
    <property type="entry name" value="RING/U-box"/>
    <property type="match status" value="1"/>
</dbReference>
<dbReference type="SMART" id="SM00744">
    <property type="entry name" value="RINGv"/>
    <property type="match status" value="1"/>
</dbReference>
<evidence type="ECO:0000256" key="16">
    <source>
        <dbReference type="ARBA" id="ARBA00022786"/>
    </source>
</evidence>
<dbReference type="Pfam" id="PF12906">
    <property type="entry name" value="RINGv"/>
    <property type="match status" value="1"/>
</dbReference>
<sequence>VLCQECTSFVQLLQQFTYFVKNKGQTVNTMNTDDEIATIDDSSDDVENHTDNHTADKTGDHTEDEHTPECYICRSRSDNQHGMCNCIGDMSYAHVSCVYTWIDRSNKSVCPVCNRMYNISFFRRSYVFIKDLLQRALEFHNHIVQYNLYTGQRWDDMD</sequence>
<evidence type="ECO:0000256" key="17">
    <source>
        <dbReference type="ARBA" id="ARBA00022812"/>
    </source>
</evidence>
<dbReference type="GO" id="GO:0044177">
    <property type="term" value="C:host cell Golgi apparatus"/>
    <property type="evidence" value="ECO:0007669"/>
    <property type="project" value="UniProtKB-SubCell"/>
</dbReference>
<evidence type="ECO:0000313" key="26">
    <source>
        <dbReference type="EMBL" id="VBB17611.1"/>
    </source>
</evidence>
<evidence type="ECO:0000256" key="3">
    <source>
        <dbReference type="ARBA" id="ARBA00004301"/>
    </source>
</evidence>
<keyword evidence="13" id="KW-1128">Modulation of host ubiquitin pathway by viral E3 ligase</keyword>
<keyword evidence="17" id="KW-1040">Host Golgi apparatus</keyword>
<evidence type="ECO:0000256" key="4">
    <source>
        <dbReference type="ARBA" id="ARBA00004359"/>
    </source>
</evidence>
<keyword evidence="19" id="KW-1133">Transmembrane helix</keyword>
<keyword evidence="15" id="KW-0863">Zinc-finger</keyword>
<feature type="region of interest" description="Disordered" evidence="24">
    <location>
        <begin position="39"/>
        <end position="65"/>
    </location>
</feature>
<keyword evidence="12" id="KW-0812">Transmembrane</keyword>
<dbReference type="GO" id="GO:0061630">
    <property type="term" value="F:ubiquitin protein ligase activity"/>
    <property type="evidence" value="ECO:0007669"/>
    <property type="project" value="UniProtKB-EC"/>
</dbReference>
<evidence type="ECO:0000256" key="22">
    <source>
        <dbReference type="ARBA" id="ARBA00025257"/>
    </source>
</evidence>
<evidence type="ECO:0000256" key="19">
    <source>
        <dbReference type="ARBA" id="ARBA00022989"/>
    </source>
</evidence>
<keyword evidence="8" id="KW-0899">Viral immunoevasion</keyword>
<keyword evidence="11" id="KW-0808">Transferase</keyword>
<evidence type="ECO:0000256" key="23">
    <source>
        <dbReference type="ARBA" id="ARBA00031582"/>
    </source>
</evidence>
<evidence type="ECO:0000256" key="15">
    <source>
        <dbReference type="ARBA" id="ARBA00022771"/>
    </source>
</evidence>
<feature type="non-terminal residue" evidence="26">
    <location>
        <position position="1"/>
    </location>
</feature>
<keyword evidence="16" id="KW-0833">Ubl conjugation pathway</keyword>
<evidence type="ECO:0000256" key="9">
    <source>
        <dbReference type="ARBA" id="ARBA00022625"/>
    </source>
</evidence>
<dbReference type="PANTHER" id="PTHR46065">
    <property type="entry name" value="E3 UBIQUITIN-PROTEIN LIGASE MARCH 2/3 FAMILY MEMBER"/>
    <property type="match status" value="1"/>
</dbReference>
<accession>A0A5K0U7Z2</accession>
<evidence type="ECO:0000256" key="8">
    <source>
        <dbReference type="ARBA" id="ARBA00022560"/>
    </source>
</evidence>
<comment type="similarity">
    <text evidence="5">Belongs to the poxviridae LAP protein family.</text>
</comment>
<dbReference type="InterPro" id="IPR011016">
    <property type="entry name" value="Znf_RING-CH"/>
</dbReference>
<dbReference type="GO" id="GO:0046776">
    <property type="term" value="P:symbiont-mediated suppression of host antigen processing and presentation of peptide antigen via MHC class I"/>
    <property type="evidence" value="ECO:0007669"/>
    <property type="project" value="UniProtKB-KW"/>
</dbReference>
<keyword evidence="8" id="KW-1080">Inhibition of host adaptive immune response by virus</keyword>
<keyword evidence="14" id="KW-0479">Metal-binding</keyword>
<evidence type="ECO:0000256" key="11">
    <source>
        <dbReference type="ARBA" id="ARBA00022679"/>
    </source>
</evidence>
<evidence type="ECO:0000256" key="10">
    <source>
        <dbReference type="ARBA" id="ARBA00022662"/>
    </source>
</evidence>
<comment type="subcellular location">
    <subcellularLocation>
        <location evidence="4">Host Golgi apparatus</location>
        <location evidence="4">Host trans-Golgi network membrane</location>
    </subcellularLocation>
    <subcellularLocation>
        <location evidence="2">Host early endosome membrane</location>
    </subcellularLocation>
    <subcellularLocation>
        <location evidence="3">Host membrane</location>
        <topology evidence="3">Multi-pass membrane protein</topology>
    </subcellularLocation>
</comment>
<keyword evidence="9" id="KW-1115">Inhibition of host MHC class I molecule presentation by virus</keyword>
<feature type="compositionally biased region" description="Basic and acidic residues" evidence="24">
    <location>
        <begin position="46"/>
        <end position="65"/>
    </location>
</feature>
<comment type="function">
    <text evidence="22">E3 ubiquitin-protein ligase which promotes ubiquitination and subsequent degradation of host MHC-I and CD4 molecules, presumably to prevent lysis of infected cells by cytotoxic T-lymphocytes and NK cell. Binds target molecules through transmembrane interaction. The result of this ubiquitination is the enhancement of the endocytosis of the target chain and the delivery to the lysosome, where it is proteolytically destroyed.</text>
</comment>
<keyword evidence="27" id="KW-1185">Reference proteome</keyword>
<dbReference type="PANTHER" id="PTHR46065:SF3">
    <property type="entry name" value="FI20425P1"/>
    <property type="match status" value="1"/>
</dbReference>
<evidence type="ECO:0000256" key="7">
    <source>
        <dbReference type="ARBA" id="ARBA00018161"/>
    </source>
</evidence>
<evidence type="ECO:0000256" key="2">
    <source>
        <dbReference type="ARBA" id="ARBA00004280"/>
    </source>
</evidence>
<evidence type="ECO:0000256" key="5">
    <source>
        <dbReference type="ARBA" id="ARBA00006560"/>
    </source>
</evidence>
<comment type="caution">
    <text evidence="26">The sequence shown here is derived from an EMBL/GenBank/DDBJ whole genome shotgun (WGS) entry which is preliminary data.</text>
</comment>
<name>A0A5K0U7Z2_9VIRU</name>
<dbReference type="GO" id="GO:0039648">
    <property type="term" value="P:symbiont-mediated perturbation of host ubiquitin-like protein modification"/>
    <property type="evidence" value="ECO:0007669"/>
    <property type="project" value="UniProtKB-KW"/>
</dbReference>
<evidence type="ECO:0000259" key="25">
    <source>
        <dbReference type="PROSITE" id="PS51292"/>
    </source>
</evidence>
<evidence type="ECO:0000256" key="18">
    <source>
        <dbReference type="ARBA" id="ARBA00022833"/>
    </source>
</evidence>